<evidence type="ECO:0000313" key="2">
    <source>
        <dbReference type="EMBL" id="KJZ72690.1"/>
    </source>
</evidence>
<dbReference type="PANTHER" id="PTHR33928:SF2">
    <property type="entry name" value="PECTATE LYASE SUPERFAMILY PROTEIN DOMAIN-CONTAINING PROTEIN-RELATED"/>
    <property type="match status" value="1"/>
</dbReference>
<dbReference type="PANTHER" id="PTHR33928">
    <property type="entry name" value="POLYGALACTURONASE QRT3"/>
    <property type="match status" value="1"/>
</dbReference>
<dbReference type="GO" id="GO:0004650">
    <property type="term" value="F:polygalacturonase activity"/>
    <property type="evidence" value="ECO:0007669"/>
    <property type="project" value="InterPro"/>
</dbReference>
<dbReference type="InterPro" id="IPR012334">
    <property type="entry name" value="Pectin_lyas_fold"/>
</dbReference>
<evidence type="ECO:0000313" key="3">
    <source>
        <dbReference type="Proteomes" id="UP000054481"/>
    </source>
</evidence>
<dbReference type="InterPro" id="IPR011050">
    <property type="entry name" value="Pectin_lyase_fold/virulence"/>
</dbReference>
<dbReference type="InterPro" id="IPR039279">
    <property type="entry name" value="QRT3-like"/>
</dbReference>
<feature type="domain" description="Rhamnogalacturonase A/B/Epimerase-like pectate lyase" evidence="1">
    <location>
        <begin position="21"/>
        <end position="161"/>
    </location>
</feature>
<protein>
    <recommendedName>
        <fullName evidence="1">Rhamnogalacturonase A/B/Epimerase-like pectate lyase domain-containing protein</fullName>
    </recommendedName>
</protein>
<dbReference type="Gene3D" id="2.160.20.10">
    <property type="entry name" value="Single-stranded right-handed beta-helix, Pectin lyase-like"/>
    <property type="match status" value="1"/>
</dbReference>
<dbReference type="SUPFAM" id="SSF51126">
    <property type="entry name" value="Pectin lyase-like"/>
    <property type="match status" value="1"/>
</dbReference>
<organism evidence="2 3">
    <name type="scientific">Hirsutella minnesotensis 3608</name>
    <dbReference type="NCBI Taxonomy" id="1043627"/>
    <lineage>
        <taxon>Eukaryota</taxon>
        <taxon>Fungi</taxon>
        <taxon>Dikarya</taxon>
        <taxon>Ascomycota</taxon>
        <taxon>Pezizomycotina</taxon>
        <taxon>Sordariomycetes</taxon>
        <taxon>Hypocreomycetidae</taxon>
        <taxon>Hypocreales</taxon>
        <taxon>Ophiocordycipitaceae</taxon>
        <taxon>Hirsutella</taxon>
    </lineage>
</organism>
<keyword evidence="3" id="KW-1185">Reference proteome</keyword>
<sequence>MESISHKGTSPWGNDPSYKIFRNVKDFRAKGDGVTDDAKAINEALADGKRCGEACNGSTTKSAIIYFPPGEYLESSPIETHFGSQLVGNANDRATIKAASSFVGLGMISTDVYVAGVGTDGKDNEWFVTTANFYRQIRNFKLDITDTDPEAGICALRYQVESYPPRSLANSCRLE</sequence>
<accession>A0A0F7ZMW1</accession>
<evidence type="ECO:0000259" key="1">
    <source>
        <dbReference type="Pfam" id="PF12708"/>
    </source>
</evidence>
<proteinExistence type="predicted"/>
<reference evidence="2 3" key="1">
    <citation type="journal article" date="2014" name="Genome Biol. Evol.">
        <title>Comparative genomics and transcriptomics analyses reveal divergent lifestyle features of nematode endoparasitic fungus Hirsutella minnesotensis.</title>
        <authorList>
            <person name="Lai Y."/>
            <person name="Liu K."/>
            <person name="Zhang X."/>
            <person name="Zhang X."/>
            <person name="Li K."/>
            <person name="Wang N."/>
            <person name="Shu C."/>
            <person name="Wu Y."/>
            <person name="Wang C."/>
            <person name="Bushley K.E."/>
            <person name="Xiang M."/>
            <person name="Liu X."/>
        </authorList>
    </citation>
    <scope>NUCLEOTIDE SEQUENCE [LARGE SCALE GENOMIC DNA]</scope>
    <source>
        <strain evidence="2 3">3608</strain>
    </source>
</reference>
<dbReference type="Pfam" id="PF12708">
    <property type="entry name" value="Pect-lyase_RHGA_epim"/>
    <property type="match status" value="1"/>
</dbReference>
<gene>
    <name evidence="2" type="ORF">HIM_07882</name>
</gene>
<dbReference type="Proteomes" id="UP000054481">
    <property type="component" value="Unassembled WGS sequence"/>
</dbReference>
<dbReference type="InterPro" id="IPR024535">
    <property type="entry name" value="RHGA/B-epi-like_pectate_lyase"/>
</dbReference>
<dbReference type="OrthoDB" id="5153416at2759"/>
<dbReference type="EMBL" id="KQ030543">
    <property type="protein sequence ID" value="KJZ72690.1"/>
    <property type="molecule type" value="Genomic_DNA"/>
</dbReference>
<name>A0A0F7ZMW1_9HYPO</name>
<dbReference type="AlphaFoldDB" id="A0A0F7ZMW1"/>